<evidence type="ECO:0000256" key="5">
    <source>
        <dbReference type="ARBA" id="ARBA00022723"/>
    </source>
</evidence>
<gene>
    <name evidence="13" type="primary">CYP86B1</name>
    <name evidence="13" type="ORF">QJS10_CPA16g00342</name>
</gene>
<evidence type="ECO:0000256" key="8">
    <source>
        <dbReference type="ARBA" id="ARBA00023004"/>
    </source>
</evidence>
<proteinExistence type="inferred from homology"/>
<comment type="subcellular location">
    <subcellularLocation>
        <location evidence="1">Membrane</location>
        <topology evidence="1">Single-pass membrane protein</topology>
    </subcellularLocation>
</comment>
<dbReference type="InterPro" id="IPR002401">
    <property type="entry name" value="Cyt_P450_E_grp-I"/>
</dbReference>
<dbReference type="InterPro" id="IPR001128">
    <property type="entry name" value="Cyt_P450"/>
</dbReference>
<dbReference type="GO" id="GO:0016020">
    <property type="term" value="C:membrane"/>
    <property type="evidence" value="ECO:0007669"/>
    <property type="project" value="UniProtKB-SubCell"/>
</dbReference>
<dbReference type="InterPro" id="IPR036396">
    <property type="entry name" value="Cyt_P450_sf"/>
</dbReference>
<keyword evidence="5 11" id="KW-0479">Metal-binding</keyword>
<dbReference type="GO" id="GO:0005506">
    <property type="term" value="F:iron ion binding"/>
    <property type="evidence" value="ECO:0007669"/>
    <property type="project" value="InterPro"/>
</dbReference>
<dbReference type="SUPFAM" id="SSF48264">
    <property type="entry name" value="Cytochrome P450"/>
    <property type="match status" value="1"/>
</dbReference>
<dbReference type="GO" id="GO:0006629">
    <property type="term" value="P:lipid metabolic process"/>
    <property type="evidence" value="ECO:0007669"/>
    <property type="project" value="UniProtKB-ARBA"/>
</dbReference>
<dbReference type="GO" id="GO:0020037">
    <property type="term" value="F:heme binding"/>
    <property type="evidence" value="ECO:0007669"/>
    <property type="project" value="InterPro"/>
</dbReference>
<dbReference type="PROSITE" id="PS00086">
    <property type="entry name" value="CYTOCHROME_P450"/>
    <property type="match status" value="1"/>
</dbReference>
<evidence type="ECO:0000256" key="7">
    <source>
        <dbReference type="ARBA" id="ARBA00023002"/>
    </source>
</evidence>
<dbReference type="EMBL" id="JAUJYO010000016">
    <property type="protein sequence ID" value="KAK1295367.1"/>
    <property type="molecule type" value="Genomic_DNA"/>
</dbReference>
<reference evidence="13" key="2">
    <citation type="submission" date="2023-06" db="EMBL/GenBank/DDBJ databases">
        <authorList>
            <person name="Ma L."/>
            <person name="Liu K.-W."/>
            <person name="Li Z."/>
            <person name="Hsiao Y.-Y."/>
            <person name="Qi Y."/>
            <person name="Fu T."/>
            <person name="Tang G."/>
            <person name="Zhang D."/>
            <person name="Sun W.-H."/>
            <person name="Liu D.-K."/>
            <person name="Li Y."/>
            <person name="Chen G.-Z."/>
            <person name="Liu X.-D."/>
            <person name="Liao X.-Y."/>
            <person name="Jiang Y.-T."/>
            <person name="Yu X."/>
            <person name="Hao Y."/>
            <person name="Huang J."/>
            <person name="Zhao X.-W."/>
            <person name="Ke S."/>
            <person name="Chen Y.-Y."/>
            <person name="Wu W.-L."/>
            <person name="Hsu J.-L."/>
            <person name="Lin Y.-F."/>
            <person name="Huang M.-D."/>
            <person name="Li C.-Y."/>
            <person name="Huang L."/>
            <person name="Wang Z.-W."/>
            <person name="Zhao X."/>
            <person name="Zhong W.-Y."/>
            <person name="Peng D.-H."/>
            <person name="Ahmad S."/>
            <person name="Lan S."/>
            <person name="Zhang J.-S."/>
            <person name="Tsai W.-C."/>
            <person name="Van De Peer Y."/>
            <person name="Liu Z.-J."/>
        </authorList>
    </citation>
    <scope>NUCLEOTIDE SEQUENCE</scope>
    <source>
        <strain evidence="13">CP</strain>
        <tissue evidence="13">Leaves</tissue>
    </source>
</reference>
<dbReference type="PRINTS" id="PR00463">
    <property type="entry name" value="EP450I"/>
</dbReference>
<dbReference type="CDD" id="cd11064">
    <property type="entry name" value="CYP86A"/>
    <property type="match status" value="1"/>
</dbReference>
<keyword evidence="6" id="KW-1133">Transmembrane helix</keyword>
<dbReference type="PRINTS" id="PR00385">
    <property type="entry name" value="P450"/>
</dbReference>
<dbReference type="Gene3D" id="1.10.630.10">
    <property type="entry name" value="Cytochrome P450"/>
    <property type="match status" value="1"/>
</dbReference>
<evidence type="ECO:0000313" key="13">
    <source>
        <dbReference type="EMBL" id="KAK1295367.1"/>
    </source>
</evidence>
<dbReference type="InterPro" id="IPR017972">
    <property type="entry name" value="Cyt_P450_CS"/>
</dbReference>
<keyword evidence="3 11" id="KW-0349">Heme</keyword>
<evidence type="ECO:0000256" key="2">
    <source>
        <dbReference type="ARBA" id="ARBA00010617"/>
    </source>
</evidence>
<evidence type="ECO:0000256" key="10">
    <source>
        <dbReference type="ARBA" id="ARBA00023136"/>
    </source>
</evidence>
<keyword evidence="10" id="KW-0472">Membrane</keyword>
<accession>A0AAV9D3E0</accession>
<feature type="binding site" description="axial binding residue" evidence="11">
    <location>
        <position position="486"/>
    </location>
    <ligand>
        <name>heme</name>
        <dbReference type="ChEBI" id="CHEBI:30413"/>
    </ligand>
    <ligandPart>
        <name>Fe</name>
        <dbReference type="ChEBI" id="CHEBI:18248"/>
    </ligandPart>
</feature>
<comment type="cofactor">
    <cofactor evidence="11">
        <name>heme</name>
        <dbReference type="ChEBI" id="CHEBI:30413"/>
    </cofactor>
</comment>
<dbReference type="PANTHER" id="PTHR24296">
    <property type="entry name" value="CYTOCHROME P450"/>
    <property type="match status" value="1"/>
</dbReference>
<protein>
    <submittedName>
        <fullName evidence="13">Cytochrome P450 86B1</fullName>
    </submittedName>
</protein>
<dbReference type="Proteomes" id="UP001180020">
    <property type="component" value="Unassembled WGS sequence"/>
</dbReference>
<organism evidence="13 14">
    <name type="scientific">Acorus calamus</name>
    <name type="common">Sweet flag</name>
    <dbReference type="NCBI Taxonomy" id="4465"/>
    <lineage>
        <taxon>Eukaryota</taxon>
        <taxon>Viridiplantae</taxon>
        <taxon>Streptophyta</taxon>
        <taxon>Embryophyta</taxon>
        <taxon>Tracheophyta</taxon>
        <taxon>Spermatophyta</taxon>
        <taxon>Magnoliopsida</taxon>
        <taxon>Liliopsida</taxon>
        <taxon>Acoraceae</taxon>
        <taxon>Acorus</taxon>
    </lineage>
</organism>
<keyword evidence="8 11" id="KW-0408">Iron</keyword>
<comment type="caution">
    <text evidence="13">The sequence shown here is derived from an EMBL/GenBank/DDBJ whole genome shotgun (WGS) entry which is preliminary data.</text>
</comment>
<dbReference type="FunFam" id="1.10.630.10:FF:000044">
    <property type="entry name" value="Cytochrome P450"/>
    <property type="match status" value="1"/>
</dbReference>
<sequence>MHHSRNQTTKQKRKKNMNPLSMLVHIAAHLHPSDMLWALSGLFVFSAIVRRLTHPNGPMLWPVLGILPTLYSNLDDVHEWATRTLMRCGGTFLYHGMWFSRLHGIITVDPANLEYMLKTRFSNFPKGRYYRERFVELLGDGIFNADDATWREQRRAATAEMHSARFVEYSQCTIQSLVHKKLLKLIDRLAKSNQTIDLQDVLLRFTFDNICTAAFGVDPGCLAEDDLPEVPFARAFEHATELSLFRFMVPPIVWKTMRFLNIGSERKLKETVRVVHEFAENTVSDRRTELVKLGGLGDRFDLLSRLVEARNGEGGFGFSDNFMKDFCISFILAGRDTSSVALAWFFWLVDRHPEVEKKILDEIVAVLGERTAKIDSLDDVVFTAAELNRMDYLQAALSETLRLYPSVPVDFKEAVEDDQFPDGTEVRSGAKVYYVMYSMGRMPTIWGEDCREFKPERWIKEGGGGGGFASESMFKYPVFNAGPRLCVGKKFAYAQMKTVAAAMLLRYEVKVAEGHVVAPKLTTTLYMKNGLVVSFRRRRVVSPLLS</sequence>
<reference evidence="13" key="1">
    <citation type="journal article" date="2023" name="Nat. Commun.">
        <title>Diploid and tetraploid genomes of Acorus and the evolution of monocots.</title>
        <authorList>
            <person name="Ma L."/>
            <person name="Liu K.W."/>
            <person name="Li Z."/>
            <person name="Hsiao Y.Y."/>
            <person name="Qi Y."/>
            <person name="Fu T."/>
            <person name="Tang G.D."/>
            <person name="Zhang D."/>
            <person name="Sun W.H."/>
            <person name="Liu D.K."/>
            <person name="Li Y."/>
            <person name="Chen G.Z."/>
            <person name="Liu X.D."/>
            <person name="Liao X.Y."/>
            <person name="Jiang Y.T."/>
            <person name="Yu X."/>
            <person name="Hao Y."/>
            <person name="Huang J."/>
            <person name="Zhao X.W."/>
            <person name="Ke S."/>
            <person name="Chen Y.Y."/>
            <person name="Wu W.L."/>
            <person name="Hsu J.L."/>
            <person name="Lin Y.F."/>
            <person name="Huang M.D."/>
            <person name="Li C.Y."/>
            <person name="Huang L."/>
            <person name="Wang Z.W."/>
            <person name="Zhao X."/>
            <person name="Zhong W.Y."/>
            <person name="Peng D.H."/>
            <person name="Ahmad S."/>
            <person name="Lan S."/>
            <person name="Zhang J.S."/>
            <person name="Tsai W.C."/>
            <person name="Van de Peer Y."/>
            <person name="Liu Z.J."/>
        </authorList>
    </citation>
    <scope>NUCLEOTIDE SEQUENCE</scope>
    <source>
        <strain evidence="13">CP</strain>
    </source>
</reference>
<evidence type="ECO:0000256" key="11">
    <source>
        <dbReference type="PIRSR" id="PIRSR602401-1"/>
    </source>
</evidence>
<evidence type="ECO:0000256" key="3">
    <source>
        <dbReference type="ARBA" id="ARBA00022617"/>
    </source>
</evidence>
<evidence type="ECO:0000256" key="4">
    <source>
        <dbReference type="ARBA" id="ARBA00022692"/>
    </source>
</evidence>
<dbReference type="AlphaFoldDB" id="A0AAV9D3E0"/>
<evidence type="ECO:0000256" key="1">
    <source>
        <dbReference type="ARBA" id="ARBA00004167"/>
    </source>
</evidence>
<name>A0AAV9D3E0_ACOCL</name>
<keyword evidence="4" id="KW-0812">Transmembrane</keyword>
<evidence type="ECO:0000313" key="14">
    <source>
        <dbReference type="Proteomes" id="UP001180020"/>
    </source>
</evidence>
<dbReference type="Pfam" id="PF00067">
    <property type="entry name" value="p450"/>
    <property type="match status" value="1"/>
</dbReference>
<keyword evidence="14" id="KW-1185">Reference proteome</keyword>
<keyword evidence="9 12" id="KW-0503">Monooxygenase</keyword>
<comment type="similarity">
    <text evidence="2 12">Belongs to the cytochrome P450 family.</text>
</comment>
<keyword evidence="7 12" id="KW-0560">Oxidoreductase</keyword>
<dbReference type="GO" id="GO:0004497">
    <property type="term" value="F:monooxygenase activity"/>
    <property type="evidence" value="ECO:0007669"/>
    <property type="project" value="UniProtKB-KW"/>
</dbReference>
<dbReference type="GO" id="GO:0016705">
    <property type="term" value="F:oxidoreductase activity, acting on paired donors, with incorporation or reduction of molecular oxygen"/>
    <property type="evidence" value="ECO:0007669"/>
    <property type="project" value="InterPro"/>
</dbReference>
<evidence type="ECO:0000256" key="6">
    <source>
        <dbReference type="ARBA" id="ARBA00022989"/>
    </source>
</evidence>
<evidence type="ECO:0000256" key="9">
    <source>
        <dbReference type="ARBA" id="ARBA00023033"/>
    </source>
</evidence>
<evidence type="ECO:0000256" key="12">
    <source>
        <dbReference type="RuleBase" id="RU000461"/>
    </source>
</evidence>